<organism evidence="9 10">
    <name type="scientific">Heliomicrobium gestii</name>
    <name type="common">Heliobacterium gestii</name>
    <dbReference type="NCBI Taxonomy" id="2699"/>
    <lineage>
        <taxon>Bacteria</taxon>
        <taxon>Bacillati</taxon>
        <taxon>Bacillota</taxon>
        <taxon>Clostridia</taxon>
        <taxon>Eubacteriales</taxon>
        <taxon>Heliobacteriaceae</taxon>
        <taxon>Heliomicrobium</taxon>
    </lineage>
</organism>
<feature type="domain" description="Tetrapyrrole methylase" evidence="8">
    <location>
        <begin position="4"/>
        <end position="216"/>
    </location>
</feature>
<dbReference type="SUPFAM" id="SSF53790">
    <property type="entry name" value="Tetrapyrrole methylase"/>
    <property type="match status" value="1"/>
</dbReference>
<gene>
    <name evidence="9" type="primary">cobI</name>
    <name evidence="9" type="ORF">GTO89_11950</name>
</gene>
<dbReference type="EMBL" id="WXEX01000010">
    <property type="protein sequence ID" value="MZP43756.1"/>
    <property type="molecule type" value="Genomic_DNA"/>
</dbReference>
<evidence type="ECO:0000313" key="9">
    <source>
        <dbReference type="EMBL" id="MZP43756.1"/>
    </source>
</evidence>
<dbReference type="GO" id="GO:0009236">
    <property type="term" value="P:cobalamin biosynthetic process"/>
    <property type="evidence" value="ECO:0007669"/>
    <property type="project" value="UniProtKB-UniRule"/>
</dbReference>
<dbReference type="PANTHER" id="PTHR43467:SF2">
    <property type="entry name" value="COBALT-PRECORRIN-2 C(20)-METHYLTRANSFERASE"/>
    <property type="match status" value="1"/>
</dbReference>
<evidence type="ECO:0000256" key="7">
    <source>
        <dbReference type="PIRNR" id="PIRNR036427"/>
    </source>
</evidence>
<dbReference type="GO" id="GO:0030788">
    <property type="term" value="F:precorrin-2 C20-methyltransferase activity"/>
    <property type="evidence" value="ECO:0007669"/>
    <property type="project" value="UniProtKB-EC"/>
</dbReference>
<keyword evidence="3" id="KW-0169">Cobalamin biosynthesis</keyword>
<dbReference type="InterPro" id="IPR014776">
    <property type="entry name" value="4pyrrole_Mease_sub2"/>
</dbReference>
<comment type="pathway">
    <text evidence="1">Cofactor biosynthesis; adenosylcobalamin biosynthesis.</text>
</comment>
<dbReference type="PIRSF" id="PIRSF036427">
    <property type="entry name" value="Precrrn-2_mtase"/>
    <property type="match status" value="1"/>
</dbReference>
<evidence type="ECO:0000256" key="1">
    <source>
        <dbReference type="ARBA" id="ARBA00004953"/>
    </source>
</evidence>
<dbReference type="InterPro" id="IPR035996">
    <property type="entry name" value="4pyrrol_Methylase_sf"/>
</dbReference>
<keyword evidence="4 9" id="KW-0489">Methyltransferase</keyword>
<proteinExistence type="inferred from homology"/>
<dbReference type="Gene3D" id="3.40.1010.10">
    <property type="entry name" value="Cobalt-precorrin-4 Transmethylase, Domain 1"/>
    <property type="match status" value="1"/>
</dbReference>
<evidence type="ECO:0000259" key="8">
    <source>
        <dbReference type="Pfam" id="PF00590"/>
    </source>
</evidence>
<dbReference type="CDD" id="cd11645">
    <property type="entry name" value="Precorrin_2_C20_MT"/>
    <property type="match status" value="1"/>
</dbReference>
<evidence type="ECO:0000256" key="5">
    <source>
        <dbReference type="ARBA" id="ARBA00022679"/>
    </source>
</evidence>
<keyword evidence="5 9" id="KW-0808">Transferase</keyword>
<evidence type="ECO:0000256" key="4">
    <source>
        <dbReference type="ARBA" id="ARBA00022603"/>
    </source>
</evidence>
<dbReference type="Proteomes" id="UP000471031">
    <property type="component" value="Unassembled WGS sequence"/>
</dbReference>
<protein>
    <submittedName>
        <fullName evidence="9">Precorrin-2 C(20)-methyltransferase</fullName>
        <ecNumber evidence="9">2.1.1.130</ecNumber>
    </submittedName>
</protein>
<evidence type="ECO:0000256" key="6">
    <source>
        <dbReference type="ARBA" id="ARBA00022691"/>
    </source>
</evidence>
<evidence type="ECO:0000256" key="2">
    <source>
        <dbReference type="ARBA" id="ARBA00005879"/>
    </source>
</evidence>
<reference evidence="9 10" key="1">
    <citation type="submission" date="2020-01" db="EMBL/GenBank/DDBJ databases">
        <title>Whole genome sequence of Heliobacterium gestii DSM 11169.</title>
        <authorList>
            <person name="Kyndt J.A."/>
            <person name="Meyer T.E."/>
        </authorList>
    </citation>
    <scope>NUCLEOTIDE SEQUENCE [LARGE SCALE GENOMIC DNA]</scope>
    <source>
        <strain evidence="9 10">DSM 11169</strain>
    </source>
</reference>
<evidence type="ECO:0000256" key="3">
    <source>
        <dbReference type="ARBA" id="ARBA00022573"/>
    </source>
</evidence>
<dbReference type="UniPathway" id="UPA00148"/>
<dbReference type="GO" id="GO:0032259">
    <property type="term" value="P:methylation"/>
    <property type="evidence" value="ECO:0007669"/>
    <property type="project" value="UniProtKB-KW"/>
</dbReference>
<dbReference type="InterPro" id="IPR014777">
    <property type="entry name" value="4pyrrole_Mease_sub1"/>
</dbReference>
<dbReference type="AlphaFoldDB" id="A0A845LLM1"/>
<name>A0A845LLM1_HELGE</name>
<accession>A0A845LLM1</accession>
<comment type="caution">
    <text evidence="9">The sequence shown here is derived from an EMBL/GenBank/DDBJ whole genome shotgun (WGS) entry which is preliminary data.</text>
</comment>
<dbReference type="RefSeq" id="WP_161262328.1">
    <property type="nucleotide sequence ID" value="NZ_JAFBDC010000008.1"/>
</dbReference>
<dbReference type="Gene3D" id="3.30.950.10">
    <property type="entry name" value="Methyltransferase, Cobalt-precorrin-4 Transmethylase, Domain 2"/>
    <property type="match status" value="1"/>
</dbReference>
<dbReference type="InterPro" id="IPR006364">
    <property type="entry name" value="CobI/CbiL/CobIJ_dom"/>
</dbReference>
<keyword evidence="10" id="KW-1185">Reference proteome</keyword>
<dbReference type="OrthoDB" id="9804789at2"/>
<evidence type="ECO:0000313" key="10">
    <source>
        <dbReference type="Proteomes" id="UP000471031"/>
    </source>
</evidence>
<dbReference type="InterPro" id="IPR000878">
    <property type="entry name" value="4pyrrol_Mease"/>
</dbReference>
<dbReference type="Pfam" id="PF00590">
    <property type="entry name" value="TP_methylase"/>
    <property type="match status" value="1"/>
</dbReference>
<comment type="similarity">
    <text evidence="2 7">Belongs to the precorrin methyltransferase family.</text>
</comment>
<keyword evidence="6" id="KW-0949">S-adenosyl-L-methionine</keyword>
<dbReference type="NCBIfam" id="TIGR01467">
    <property type="entry name" value="cobI_cbiL"/>
    <property type="match status" value="1"/>
</dbReference>
<dbReference type="EC" id="2.1.1.130" evidence="9"/>
<dbReference type="InterPro" id="IPR012382">
    <property type="entry name" value="CobI/CbiL"/>
</dbReference>
<dbReference type="PANTHER" id="PTHR43467">
    <property type="entry name" value="COBALT-PRECORRIN-2 C(20)-METHYLTRANSFERASE"/>
    <property type="match status" value="1"/>
</dbReference>
<sequence>MLGRFYGIGVGPGDPALLTRRAVALLETTPVIFTPRGKGGGEGVALTIIRDVLPETTVVAPLHLPMTQDDRLLRDAWEQAARQIYDVLSAGKDAAFITIGDCLLFSTYGYLLKSLRAIDPAIIVESVPGVTSFSASASRLNLPLAEGEEPLLVVPALRDPEELRPLLRQFPNLVLMKVASRFDEIFRVLQEEGRAESAAFVTRCGTPEEQIVTDLASLVGQKLDYLSLLIVKEKGVPV</sequence>